<protein>
    <submittedName>
        <fullName evidence="1">Uncharacterized protein</fullName>
    </submittedName>
</protein>
<reference evidence="2" key="1">
    <citation type="journal article" date="2024" name="Proc. Natl. Acad. Sci. U.S.A.">
        <title>Extraordinary preservation of gene collinearity over three hundred million years revealed in homosporous lycophytes.</title>
        <authorList>
            <person name="Li C."/>
            <person name="Wickell D."/>
            <person name="Kuo L.Y."/>
            <person name="Chen X."/>
            <person name="Nie B."/>
            <person name="Liao X."/>
            <person name="Peng D."/>
            <person name="Ji J."/>
            <person name="Jenkins J."/>
            <person name="Williams M."/>
            <person name="Shu S."/>
            <person name="Plott C."/>
            <person name="Barry K."/>
            <person name="Rajasekar S."/>
            <person name="Grimwood J."/>
            <person name="Han X."/>
            <person name="Sun S."/>
            <person name="Hou Z."/>
            <person name="He W."/>
            <person name="Dai G."/>
            <person name="Sun C."/>
            <person name="Schmutz J."/>
            <person name="Leebens-Mack J.H."/>
            <person name="Li F.W."/>
            <person name="Wang L."/>
        </authorList>
    </citation>
    <scope>NUCLEOTIDE SEQUENCE [LARGE SCALE GENOMIC DNA]</scope>
    <source>
        <strain evidence="2">cv. PW_Plant_1</strain>
    </source>
</reference>
<sequence>MEYVQEDRLAAKATALEAVQALGRGFDVTLDLRLASCKGSAGSRLVHLNDECTRDFTIPGGFAIPNVSTDIQCEEGRRERLTSEILPYNQMSEQFNKGLHITGKMPLGLFNSMYSFNGTWEADASATQSLAFDGWFITLYNLQLSKMFLELNEEVKKAVPSTWEPAALARFIEKYGTHIIVGVKIGGKDVVYVRQYPSSPLSSDGIKKYLKQISKHRFSVIDLQNNPVMKGNELKEMDADFLVSSNRAHQVYLASAYASSSSFTAKEDVGVIFRRRGGDNCVKNHRDWLATVSVAPDVISMSFVPIAALLSGVPGSSFLSHAVNLYMKYKPPIEELQYFLEFQVPRQWSSGMDIIFGSRREEPVYPALQFSLMGLKLYVITTQVTIGRRPVTGLRLFLEGDKYNKLAIHLQHLSSLPKILQPHWDSHLLIGPPVWKQPEEQDSKWFEPVQWKSFSHVSTAPVEYLEESYGSQMASAFIVTGAQLRVWDFGQKNVLFLRLLFSKVPGCSIKRSVWDHTPSGPLHKSQPRKFAESTPVDSGAATPAKSPKLLKYVDLAEMTKNAQDIPGHWLVSGAKLDVDKGRISLRVKYSLLHY</sequence>
<gene>
    <name evidence="1" type="ORF">O6H91_05G113700</name>
</gene>
<organism evidence="1 2">
    <name type="scientific">Diphasiastrum complanatum</name>
    <name type="common">Issler's clubmoss</name>
    <name type="synonym">Lycopodium complanatum</name>
    <dbReference type="NCBI Taxonomy" id="34168"/>
    <lineage>
        <taxon>Eukaryota</taxon>
        <taxon>Viridiplantae</taxon>
        <taxon>Streptophyta</taxon>
        <taxon>Embryophyta</taxon>
        <taxon>Tracheophyta</taxon>
        <taxon>Lycopodiopsida</taxon>
        <taxon>Lycopodiales</taxon>
        <taxon>Lycopodiaceae</taxon>
        <taxon>Lycopodioideae</taxon>
        <taxon>Diphasiastrum</taxon>
    </lineage>
</organism>
<name>A0ACC2DSR2_DIPCM</name>
<keyword evidence="2" id="KW-1185">Reference proteome</keyword>
<dbReference type="Proteomes" id="UP001162992">
    <property type="component" value="Chromosome 5"/>
</dbReference>
<accession>A0ACC2DSR2</accession>
<dbReference type="EMBL" id="CM055096">
    <property type="protein sequence ID" value="KAJ7557150.1"/>
    <property type="molecule type" value="Genomic_DNA"/>
</dbReference>
<evidence type="ECO:0000313" key="1">
    <source>
        <dbReference type="EMBL" id="KAJ7557150.1"/>
    </source>
</evidence>
<proteinExistence type="predicted"/>
<evidence type="ECO:0000313" key="2">
    <source>
        <dbReference type="Proteomes" id="UP001162992"/>
    </source>
</evidence>
<comment type="caution">
    <text evidence="1">The sequence shown here is derived from an EMBL/GenBank/DDBJ whole genome shotgun (WGS) entry which is preliminary data.</text>
</comment>